<comment type="similarity">
    <text evidence="2 13">Belongs to the G-protein coupled receptor T2R family.</text>
</comment>
<dbReference type="PANTHER" id="PTHR11394">
    <property type="entry name" value="TASTE RECEPTOR TYPE 2"/>
    <property type="match status" value="1"/>
</dbReference>
<feature type="transmembrane region" description="Helical" evidence="15">
    <location>
        <begin position="6"/>
        <end position="35"/>
    </location>
</feature>
<keyword evidence="6 15" id="KW-1133">Transmembrane helix</keyword>
<dbReference type="GO" id="GO:0004930">
    <property type="term" value="F:G protein-coupled receptor activity"/>
    <property type="evidence" value="ECO:0007669"/>
    <property type="project" value="UniProtKB-KW"/>
</dbReference>
<organism evidence="16 17">
    <name type="scientific">Chlorocebus sabaeus</name>
    <name type="common">Green monkey</name>
    <name type="synonym">Simia sabaea</name>
    <dbReference type="NCBI Taxonomy" id="60711"/>
    <lineage>
        <taxon>Eukaryota</taxon>
        <taxon>Metazoa</taxon>
        <taxon>Chordata</taxon>
        <taxon>Craniata</taxon>
        <taxon>Vertebrata</taxon>
        <taxon>Euteleostomi</taxon>
        <taxon>Mammalia</taxon>
        <taxon>Eutheria</taxon>
        <taxon>Euarchontoglires</taxon>
        <taxon>Primates</taxon>
        <taxon>Haplorrhini</taxon>
        <taxon>Catarrhini</taxon>
        <taxon>Cercopithecidae</taxon>
        <taxon>Cercopithecinae</taxon>
        <taxon>Chlorocebus</taxon>
    </lineage>
</organism>
<dbReference type="CDD" id="cd15027">
    <property type="entry name" value="7tm_TAS2R43-like"/>
    <property type="match status" value="1"/>
</dbReference>
<reference evidence="16" key="3">
    <citation type="submission" date="2025-09" db="UniProtKB">
        <authorList>
            <consortium name="Ensembl"/>
        </authorList>
    </citation>
    <scope>IDENTIFICATION</scope>
</reference>
<keyword evidence="8 14" id="KW-0472">Membrane</keyword>
<evidence type="ECO:0000256" key="12">
    <source>
        <dbReference type="ARBA" id="ARBA00024847"/>
    </source>
</evidence>
<name>A0A0D9SD02_CHLSB</name>
<evidence type="ECO:0000256" key="9">
    <source>
        <dbReference type="ARBA" id="ARBA00023170"/>
    </source>
</evidence>
<gene>
    <name evidence="16" type="primary">TAS2R50</name>
</gene>
<comment type="function">
    <text evidence="12">Receptor that may play a role in the perception of bitterness and is gustducin-linked. May play a role in sensing the chemical composition of the gastrointestinal content. The activity of this receptor may stimulate alpha gustducin, mediate PLC-beta-2 activation and lead to the gating of TRPM5.</text>
</comment>
<dbReference type="BioGRID-ORCS" id="103218607">
    <property type="hits" value="0 hits in 9 CRISPR screens"/>
</dbReference>
<evidence type="ECO:0000256" key="15">
    <source>
        <dbReference type="SAM" id="Phobius"/>
    </source>
</evidence>
<dbReference type="GO" id="GO:0033038">
    <property type="term" value="F:bitter taste receptor activity"/>
    <property type="evidence" value="ECO:0007669"/>
    <property type="project" value="Ensembl"/>
</dbReference>
<keyword evidence="7 14" id="KW-0297">G-protein coupled receptor</keyword>
<accession>A0A0D9SD02</accession>
<keyword evidence="10" id="KW-0325">Glycoprotein</keyword>
<sequence length="299" mass="34632">MIPFLHIFFSVLILVLFVLGNFANGFIALVNFIDWVKRKKISLADQILTALAVSRVALLWALLLNWYLTESNPGFYSVELRITSYNAWVVTNHFSMWLAASLSIFYLLKIANFSNLSFLNLKRRVRSIILVILLGSLLFLVCHLLAVNMDENMWTEEYEGNMTGKMKLRNAAHLSYMTVTTLWSFIPFTLSLISFLMLIFSLCKHLKKMQLHGEGSRDPSTTVHIKALQTLISFLLLCAIFFLFLIISIWSPRRLQNEPVFMVCRTVGNIYLSFDSFVLIWRTKKLKHIFLLILCQIRC</sequence>
<dbReference type="EMBL" id="AQIB01128606">
    <property type="status" value="NOT_ANNOTATED_CDS"/>
    <property type="molecule type" value="Genomic_DNA"/>
</dbReference>
<evidence type="ECO:0000256" key="3">
    <source>
        <dbReference type="ARBA" id="ARBA00022480"/>
    </source>
</evidence>
<feature type="transmembrane region" description="Helical" evidence="15">
    <location>
        <begin position="182"/>
        <end position="202"/>
    </location>
</feature>
<comment type="subcellular location">
    <subcellularLocation>
        <location evidence="1 14">Membrane</location>
        <topology evidence="1 14">Multi-pass membrane protein</topology>
    </subcellularLocation>
</comment>
<dbReference type="KEGG" id="csab:103218607"/>
<keyword evidence="4 14" id="KW-0716">Sensory transduction</keyword>
<evidence type="ECO:0000256" key="5">
    <source>
        <dbReference type="ARBA" id="ARBA00022692"/>
    </source>
</evidence>
<keyword evidence="9 14" id="KW-0675">Receptor</keyword>
<dbReference type="GeneTree" id="ENSGT01150000286975"/>
<dbReference type="Proteomes" id="UP000029965">
    <property type="component" value="Chromosome 11"/>
</dbReference>
<keyword evidence="3 14" id="KW-0919">Taste</keyword>
<keyword evidence="11 14" id="KW-0807">Transducer</keyword>
<feature type="transmembrane region" description="Helical" evidence="15">
    <location>
        <begin position="88"/>
        <end position="108"/>
    </location>
</feature>
<dbReference type="SUPFAM" id="SSF81321">
    <property type="entry name" value="Family A G protein-coupled receptor-like"/>
    <property type="match status" value="1"/>
</dbReference>
<proteinExistence type="inferred from homology"/>
<dbReference type="eggNOG" id="ENOG502TE6U">
    <property type="taxonomic scope" value="Eukaryota"/>
</dbReference>
<evidence type="ECO:0000256" key="14">
    <source>
        <dbReference type="RuleBase" id="RU004424"/>
    </source>
</evidence>
<reference evidence="16 17" key="1">
    <citation type="submission" date="2014-03" db="EMBL/GenBank/DDBJ databases">
        <authorList>
            <person name="Warren W."/>
            <person name="Wilson R.K."/>
        </authorList>
    </citation>
    <scope>NUCLEOTIDE SEQUENCE</scope>
</reference>
<evidence type="ECO:0000256" key="7">
    <source>
        <dbReference type="ARBA" id="ARBA00023040"/>
    </source>
</evidence>
<dbReference type="Ensembl" id="ENSCSAT00000019321.1">
    <property type="protein sequence ID" value="ENSCSAP00000018741.1"/>
    <property type="gene ID" value="ENSCSAG00000019231.1"/>
</dbReference>
<dbReference type="PANTHER" id="PTHR11394:SF43">
    <property type="entry name" value="TASTE RECEPTOR TYPE 2 MEMBER 50"/>
    <property type="match status" value="1"/>
</dbReference>
<dbReference type="FunFam" id="1.20.1070.10:FF:000042">
    <property type="entry name" value="Taste receptor type 2 member 7"/>
    <property type="match status" value="1"/>
</dbReference>
<feature type="transmembrane region" description="Helical" evidence="15">
    <location>
        <begin position="47"/>
        <end position="68"/>
    </location>
</feature>
<dbReference type="Gene3D" id="1.20.1070.10">
    <property type="entry name" value="Rhodopsin 7-helix transmembrane proteins"/>
    <property type="match status" value="1"/>
</dbReference>
<protein>
    <recommendedName>
        <fullName evidence="14">Taste receptor type 2</fullName>
    </recommendedName>
</protein>
<dbReference type="Pfam" id="PF05296">
    <property type="entry name" value="TAS2R"/>
    <property type="match status" value="1"/>
</dbReference>
<evidence type="ECO:0000256" key="6">
    <source>
        <dbReference type="ARBA" id="ARBA00022989"/>
    </source>
</evidence>
<dbReference type="InterPro" id="IPR007960">
    <property type="entry name" value="TAS2R"/>
</dbReference>
<evidence type="ECO:0000256" key="10">
    <source>
        <dbReference type="ARBA" id="ARBA00023180"/>
    </source>
</evidence>
<feature type="transmembrane region" description="Helical" evidence="15">
    <location>
        <begin position="128"/>
        <end position="146"/>
    </location>
</feature>
<evidence type="ECO:0000256" key="13">
    <source>
        <dbReference type="RuleBase" id="RU004423"/>
    </source>
</evidence>
<evidence type="ECO:0000256" key="2">
    <source>
        <dbReference type="ARBA" id="ARBA00007376"/>
    </source>
</evidence>
<evidence type="ECO:0000256" key="4">
    <source>
        <dbReference type="ARBA" id="ARBA00022606"/>
    </source>
</evidence>
<evidence type="ECO:0000256" key="8">
    <source>
        <dbReference type="ARBA" id="ARBA00023136"/>
    </source>
</evidence>
<dbReference type="OMA" id="ILCQIRC"/>
<keyword evidence="5 14" id="KW-0812">Transmembrane</keyword>
<dbReference type="GO" id="GO:0005886">
    <property type="term" value="C:plasma membrane"/>
    <property type="evidence" value="ECO:0007669"/>
    <property type="project" value="UniProtKB-ARBA"/>
</dbReference>
<dbReference type="AlphaFoldDB" id="A0A0D9SD02"/>
<evidence type="ECO:0000313" key="17">
    <source>
        <dbReference type="Proteomes" id="UP000029965"/>
    </source>
</evidence>
<keyword evidence="17" id="KW-1185">Reference proteome</keyword>
<reference evidence="16" key="2">
    <citation type="submission" date="2025-08" db="UniProtKB">
        <authorList>
            <consortium name="Ensembl"/>
        </authorList>
    </citation>
    <scope>IDENTIFICATION</scope>
</reference>
<feature type="transmembrane region" description="Helical" evidence="15">
    <location>
        <begin position="223"/>
        <end position="247"/>
    </location>
</feature>
<feature type="transmembrane region" description="Helical" evidence="15">
    <location>
        <begin position="259"/>
        <end position="281"/>
    </location>
</feature>
<evidence type="ECO:0000313" key="16">
    <source>
        <dbReference type="Ensembl" id="ENSCSAP00000018741.1"/>
    </source>
</evidence>
<evidence type="ECO:0000256" key="1">
    <source>
        <dbReference type="ARBA" id="ARBA00004141"/>
    </source>
</evidence>
<evidence type="ECO:0000256" key="11">
    <source>
        <dbReference type="ARBA" id="ARBA00023224"/>
    </source>
</evidence>